<comment type="caution">
    <text evidence="3">The sequence shown here is derived from an EMBL/GenBank/DDBJ whole genome shotgun (WGS) entry which is preliminary data.</text>
</comment>
<dbReference type="PANTHER" id="PTHR34064:SF5">
    <property type="entry name" value="PROTEIN, PUTATIVE-RELATED"/>
    <property type="match status" value="1"/>
</dbReference>
<name>A0AAV6XTR7_9LAMI</name>
<dbReference type="AlphaFoldDB" id="A0AAV6XTR7"/>
<gene>
    <name evidence="3" type="ORF">BUALT_Bualt04G0022800</name>
</gene>
<reference evidence="3" key="1">
    <citation type="submission" date="2019-10" db="EMBL/GenBank/DDBJ databases">
        <authorList>
            <person name="Zhang R."/>
            <person name="Pan Y."/>
            <person name="Wang J."/>
            <person name="Ma R."/>
            <person name="Yu S."/>
        </authorList>
    </citation>
    <scope>NUCLEOTIDE SEQUENCE</scope>
    <source>
        <strain evidence="3">LA-IB0</strain>
        <tissue evidence="3">Leaf</tissue>
    </source>
</reference>
<evidence type="ECO:0000256" key="1">
    <source>
        <dbReference type="SAM" id="MobiDB-lite"/>
    </source>
</evidence>
<dbReference type="PANTHER" id="PTHR34064">
    <property type="entry name" value="OS04G0672300 PROTEIN"/>
    <property type="match status" value="1"/>
</dbReference>
<dbReference type="Proteomes" id="UP000826271">
    <property type="component" value="Unassembled WGS sequence"/>
</dbReference>
<feature type="compositionally biased region" description="Polar residues" evidence="1">
    <location>
        <begin position="115"/>
        <end position="135"/>
    </location>
</feature>
<feature type="region of interest" description="Disordered" evidence="1">
    <location>
        <begin position="115"/>
        <end position="136"/>
    </location>
</feature>
<proteinExistence type="predicted"/>
<feature type="transmembrane region" description="Helical" evidence="2">
    <location>
        <begin position="200"/>
        <end position="220"/>
    </location>
</feature>
<keyword evidence="2" id="KW-0812">Transmembrane</keyword>
<dbReference type="EMBL" id="WHWC01000004">
    <property type="protein sequence ID" value="KAG8383527.1"/>
    <property type="molecule type" value="Genomic_DNA"/>
</dbReference>
<keyword evidence="4" id="KW-1185">Reference proteome</keyword>
<evidence type="ECO:0000256" key="2">
    <source>
        <dbReference type="SAM" id="Phobius"/>
    </source>
</evidence>
<evidence type="ECO:0000313" key="4">
    <source>
        <dbReference type="Proteomes" id="UP000826271"/>
    </source>
</evidence>
<accession>A0AAV6XTR7</accession>
<sequence length="276" mass="30653">MFVVTRDGGCRDQELSWQFSSEFGNFSFSSLLVSAMPLNSGEQCQNVHTVVVLPNGGATNPQYEPVPNVIHVEVRNLIKNKICLNSESNLLSYGDLKMGKVNKYAPSILDVDIEQGNTETPKATEETISNSNSDDSLARPLQRGICLQLGGKFMQFLMKYSPELPKVSSKDKLLAERAYDTPTSRSRKYKRSQSFNSRRVVLMFSIMSIVGTIILICLTLRVRLLISDGSGNGLVQSSILLCVDKLFRQSWLLATDVAIELKVFELALGIELAKLH</sequence>
<keyword evidence="2" id="KW-1133">Transmembrane helix</keyword>
<protein>
    <submittedName>
        <fullName evidence="3">Uncharacterized protein</fullName>
    </submittedName>
</protein>
<keyword evidence="2" id="KW-0472">Membrane</keyword>
<organism evidence="3 4">
    <name type="scientific">Buddleja alternifolia</name>
    <dbReference type="NCBI Taxonomy" id="168488"/>
    <lineage>
        <taxon>Eukaryota</taxon>
        <taxon>Viridiplantae</taxon>
        <taxon>Streptophyta</taxon>
        <taxon>Embryophyta</taxon>
        <taxon>Tracheophyta</taxon>
        <taxon>Spermatophyta</taxon>
        <taxon>Magnoliopsida</taxon>
        <taxon>eudicotyledons</taxon>
        <taxon>Gunneridae</taxon>
        <taxon>Pentapetalae</taxon>
        <taxon>asterids</taxon>
        <taxon>lamiids</taxon>
        <taxon>Lamiales</taxon>
        <taxon>Scrophulariaceae</taxon>
        <taxon>Buddlejeae</taxon>
        <taxon>Buddleja</taxon>
    </lineage>
</organism>
<evidence type="ECO:0000313" key="3">
    <source>
        <dbReference type="EMBL" id="KAG8383527.1"/>
    </source>
</evidence>